<dbReference type="RefSeq" id="WP_013178528.1">
    <property type="nucleotide sequence ID" value="NC_014221.1"/>
</dbReference>
<name>D7CR75_TRURR</name>
<evidence type="ECO:0008006" key="3">
    <source>
        <dbReference type="Google" id="ProtNLM"/>
    </source>
</evidence>
<dbReference type="AlphaFoldDB" id="D7CR75"/>
<reference evidence="2" key="1">
    <citation type="submission" date="2010-05" db="EMBL/GenBank/DDBJ databases">
        <title>The complete genome of Truepera radiovictris DSM 17093.</title>
        <authorList>
            <consortium name="US DOE Joint Genome Institute (JGI-PGF)"/>
            <person name="Lucas S."/>
            <person name="Copeland A."/>
            <person name="Lapidus A."/>
            <person name="Glavina del Rio T."/>
            <person name="Dalin E."/>
            <person name="Tice H."/>
            <person name="Bruce D."/>
            <person name="Goodwin L."/>
            <person name="Pitluck S."/>
            <person name="Kyrpides N."/>
            <person name="Mavromatis K."/>
            <person name="Ovchinnikova G."/>
            <person name="Munk A.C."/>
            <person name="Detter J.C."/>
            <person name="Han C."/>
            <person name="Tapia R."/>
            <person name="Land M."/>
            <person name="Hauser L."/>
            <person name="Markowitz V."/>
            <person name="Cheng J.-F."/>
            <person name="Hugenholtz P."/>
            <person name="Woyke T."/>
            <person name="Wu D."/>
            <person name="Tindall B."/>
            <person name="Pomrenke H.G."/>
            <person name="Brambilla E."/>
            <person name="Klenk H.-P."/>
            <person name="Eisen J.A."/>
        </authorList>
    </citation>
    <scope>NUCLEOTIDE SEQUENCE [LARGE SCALE GENOMIC DNA]</scope>
    <source>
        <strain evidence="2">DSM 17093 / CIP 108686 / LMG 22925 / RQ-24</strain>
    </source>
</reference>
<dbReference type="PANTHER" id="PTHR30189:SF1">
    <property type="entry name" value="LPS-ASSEMBLY PROTEIN LPTD"/>
    <property type="match status" value="1"/>
</dbReference>
<accession>D7CR75</accession>
<gene>
    <name evidence="1" type="ordered locus">Trad_2049</name>
</gene>
<dbReference type="KEGG" id="tra:Trad_2049"/>
<evidence type="ECO:0000313" key="2">
    <source>
        <dbReference type="Proteomes" id="UP000000379"/>
    </source>
</evidence>
<dbReference type="HOGENOM" id="CLU_339141_0_0_0"/>
<dbReference type="InterPro" id="IPR050218">
    <property type="entry name" value="LptD"/>
</dbReference>
<organism evidence="1 2">
    <name type="scientific">Truepera radiovictrix (strain DSM 17093 / CIP 108686 / LMG 22925 / RQ-24)</name>
    <dbReference type="NCBI Taxonomy" id="649638"/>
    <lineage>
        <taxon>Bacteria</taxon>
        <taxon>Thermotogati</taxon>
        <taxon>Deinococcota</taxon>
        <taxon>Deinococci</taxon>
        <taxon>Trueperales</taxon>
        <taxon>Trueperaceae</taxon>
        <taxon>Truepera</taxon>
    </lineage>
</organism>
<protein>
    <recommendedName>
        <fullName evidence="3">LPS-assembly protein LptD</fullName>
    </recommendedName>
</protein>
<dbReference type="PANTHER" id="PTHR30189">
    <property type="entry name" value="LPS-ASSEMBLY PROTEIN"/>
    <property type="match status" value="1"/>
</dbReference>
<dbReference type="OrthoDB" id="28677at2"/>
<reference evidence="1 2" key="2">
    <citation type="journal article" date="2011" name="Stand. Genomic Sci.">
        <title>Complete genome sequence of Truepera radiovictrix type strain (RQ-24).</title>
        <authorList>
            <person name="Ivanova N."/>
            <person name="Rohde C."/>
            <person name="Munk C."/>
            <person name="Nolan M."/>
            <person name="Lucas S."/>
            <person name="Del Rio T.G."/>
            <person name="Tice H."/>
            <person name="Deshpande S."/>
            <person name="Cheng J.F."/>
            <person name="Tapia R."/>
            <person name="Han C."/>
            <person name="Goodwin L."/>
            <person name="Pitluck S."/>
            <person name="Liolios K."/>
            <person name="Mavromatis K."/>
            <person name="Mikhailova N."/>
            <person name="Pati A."/>
            <person name="Chen A."/>
            <person name="Palaniappan K."/>
            <person name="Land M."/>
            <person name="Hauser L."/>
            <person name="Chang Y.J."/>
            <person name="Jeffries C.D."/>
            <person name="Brambilla E."/>
            <person name="Rohde M."/>
            <person name="Goker M."/>
            <person name="Tindall B.J."/>
            <person name="Woyke T."/>
            <person name="Bristow J."/>
            <person name="Eisen J.A."/>
            <person name="Markowitz V."/>
            <person name="Hugenholtz P."/>
            <person name="Kyrpides N.C."/>
            <person name="Klenk H.P."/>
            <person name="Lapidus A."/>
        </authorList>
    </citation>
    <scope>NUCLEOTIDE SEQUENCE [LARGE SCALE GENOMIC DNA]</scope>
    <source>
        <strain evidence="2">DSM 17093 / CIP 108686 / LMG 22925 / RQ-24</strain>
    </source>
</reference>
<dbReference type="eggNOG" id="COG1452">
    <property type="taxonomic scope" value="Bacteria"/>
</dbReference>
<proteinExistence type="predicted"/>
<dbReference type="STRING" id="649638.Trad_2049"/>
<dbReference type="GO" id="GO:0009279">
    <property type="term" value="C:cell outer membrane"/>
    <property type="evidence" value="ECO:0007669"/>
    <property type="project" value="TreeGrafter"/>
</dbReference>
<keyword evidence="2" id="KW-1185">Reference proteome</keyword>
<dbReference type="EMBL" id="CP002049">
    <property type="protein sequence ID" value="ADI15163.1"/>
    <property type="molecule type" value="Genomic_DNA"/>
</dbReference>
<dbReference type="Proteomes" id="UP000000379">
    <property type="component" value="Chromosome"/>
</dbReference>
<dbReference type="GO" id="GO:1990351">
    <property type="term" value="C:transporter complex"/>
    <property type="evidence" value="ECO:0007669"/>
    <property type="project" value="TreeGrafter"/>
</dbReference>
<evidence type="ECO:0000313" key="1">
    <source>
        <dbReference type="EMBL" id="ADI15163.1"/>
    </source>
</evidence>
<sequence length="1026" mass="110676">MLLATGYWLLTTAAAVEIRVLEADTLEIRPISVPGGEATELLVITGSPVRMEVGGDAITAEYIEFDREARLMRIVGPGDVGFEGVTTQGRDYLLDVSSEELSVRDVVIFTEPIDIQGVQATRMPGQIDITAGAFSPCSRCDQEVQDYRFSADRLILYPGDRLVAYGVTVFVRELPSMVLPVMVVPLGPEDRRPRFSVSQGSATTRAEAALDWPYVLGADAFGTLSLRYYADVTPGASRGPTEGLLGGRVDESYLGGGFDGRFYTATGEGEFGVFYTPAFVDPFAPGGRTQDQLELTLGYSTQEALGGTQFEVLIERDDTLSPRILTYTARVGGSLGGPLAPFGVRYVTQGFFDLDPDDAVFTPSYRDPEGPLRTLSRVQVTQDDGVRFSVGPFTLSGLRLDAGAFEDFANPNNLSAQLSPVTLGGRAVVQHGRLLAGHTVELAPVVPFAGASLSGRTTFTGQYYTSQNTGGEFERLVDWNTSLTARQEFGVGSLELALRRNILEGETPFSFDARATPNNRTDLTSTFRFRPAAWFDLQLREVYVFEDARAIDAVGPGPLESRLTLFGNVNWLNVSLEHLYDFAEGDPGVLSGTLDVRTPEGFLELPVDARVRIDGAYDLDVTGDRVTGAPRNASEVGATLELGYLDLVRLDASSGYDWEALPGFDEGFDEDFGALARAAASPDLAPAQAQPQGVPRWRPLELGVSVGTLPAATGALGAEGGLGARVFYQRDLNVGRPEAVGFELAAPLGPVQLAAEQIFDFASRSDDSLFQLTWPGVAQLSGTGFRLLPPTLLGLTPDPRRATTYQLSLLDQTNPNAEVYELTYRTTYGPFSDPVSFEERLGFFNTSFVANIELLHSYLQTPVGPIGFGVDFLGQLLLADDALAVSYLSSSDLTLSVDVLSRVGLQGSLAYGATFDPSSGTFSQRALALNDFGLTVRVLDDLYVSALITDLWDFTGTRADASSPFNLQPILYVTLNRCCWALYGALDTRDGTLSLTVGYPGAGEGFFESAFETPLALPRRRPEGGF</sequence>